<dbReference type="EMBL" id="LNQE01001267">
    <property type="protein sequence ID" value="KUG19649.1"/>
    <property type="molecule type" value="Genomic_DNA"/>
</dbReference>
<protein>
    <submittedName>
        <fullName evidence="1">Uncharacterized protein</fullName>
    </submittedName>
</protein>
<proteinExistence type="predicted"/>
<dbReference type="AlphaFoldDB" id="A0A0W8FFS8"/>
<reference evidence="1" key="1">
    <citation type="journal article" date="2015" name="Proc. Natl. Acad. Sci. U.S.A.">
        <title>Networks of energetic and metabolic interactions define dynamics in microbial communities.</title>
        <authorList>
            <person name="Embree M."/>
            <person name="Liu J.K."/>
            <person name="Al-Bassam M.M."/>
            <person name="Zengler K."/>
        </authorList>
    </citation>
    <scope>NUCLEOTIDE SEQUENCE</scope>
</reference>
<evidence type="ECO:0000313" key="1">
    <source>
        <dbReference type="EMBL" id="KUG19649.1"/>
    </source>
</evidence>
<gene>
    <name evidence="1" type="ORF">ASZ90_010619</name>
</gene>
<organism evidence="1">
    <name type="scientific">hydrocarbon metagenome</name>
    <dbReference type="NCBI Taxonomy" id="938273"/>
    <lineage>
        <taxon>unclassified sequences</taxon>
        <taxon>metagenomes</taxon>
        <taxon>ecological metagenomes</taxon>
    </lineage>
</organism>
<accession>A0A0W8FFS8</accession>
<comment type="caution">
    <text evidence="1">The sequence shown here is derived from an EMBL/GenBank/DDBJ whole genome shotgun (WGS) entry which is preliminary data.</text>
</comment>
<sequence length="38" mass="4422">MSMTSYLSAMRRRMQKGVYKAFHAWMTIFRGGSGTGRY</sequence>
<name>A0A0W8FFS8_9ZZZZ</name>